<evidence type="ECO:0000259" key="1">
    <source>
        <dbReference type="PROSITE" id="PS50097"/>
    </source>
</evidence>
<dbReference type="OrthoDB" id="194443at2759"/>
<evidence type="ECO:0000313" key="3">
    <source>
        <dbReference type="EMBL" id="CAG8651150.1"/>
    </source>
</evidence>
<dbReference type="InterPro" id="IPR051481">
    <property type="entry name" value="BTB-POZ/Galectin-3-binding"/>
</dbReference>
<dbReference type="AlphaFoldDB" id="A0A9N9DSX2"/>
<organism evidence="3 4">
    <name type="scientific">Paraglomus brasilianum</name>
    <dbReference type="NCBI Taxonomy" id="144538"/>
    <lineage>
        <taxon>Eukaryota</taxon>
        <taxon>Fungi</taxon>
        <taxon>Fungi incertae sedis</taxon>
        <taxon>Mucoromycota</taxon>
        <taxon>Glomeromycotina</taxon>
        <taxon>Glomeromycetes</taxon>
        <taxon>Paraglomerales</taxon>
        <taxon>Paraglomeraceae</taxon>
        <taxon>Paraglomus</taxon>
    </lineage>
</organism>
<dbReference type="PANTHER" id="PTHR24410">
    <property type="entry name" value="HL07962P-RELATED"/>
    <property type="match status" value="1"/>
</dbReference>
<proteinExistence type="predicted"/>
<dbReference type="Proteomes" id="UP000789739">
    <property type="component" value="Unassembled WGS sequence"/>
</dbReference>
<dbReference type="Pfam" id="PF07534">
    <property type="entry name" value="TLD"/>
    <property type="match status" value="1"/>
</dbReference>
<dbReference type="Gene3D" id="3.30.710.10">
    <property type="entry name" value="Potassium Channel Kv1.1, Chain A"/>
    <property type="match status" value="1"/>
</dbReference>
<dbReference type="PROSITE" id="PS50097">
    <property type="entry name" value="BTB"/>
    <property type="match status" value="1"/>
</dbReference>
<dbReference type="Pfam" id="PF00651">
    <property type="entry name" value="BTB"/>
    <property type="match status" value="1"/>
</dbReference>
<comment type="caution">
    <text evidence="3">The sequence shown here is derived from an EMBL/GenBank/DDBJ whole genome shotgun (WGS) entry which is preliminary data.</text>
</comment>
<dbReference type="PANTHER" id="PTHR24410:SF23">
    <property type="entry name" value="BTB DOMAIN-CONTAINING PROTEIN-RELATED"/>
    <property type="match status" value="1"/>
</dbReference>
<evidence type="ECO:0000313" key="4">
    <source>
        <dbReference type="Proteomes" id="UP000789739"/>
    </source>
</evidence>
<feature type="domain" description="TLDc" evidence="2">
    <location>
        <begin position="346"/>
        <end position="507"/>
    </location>
</feature>
<feature type="domain" description="BTB" evidence="1">
    <location>
        <begin position="23"/>
        <end position="100"/>
    </location>
</feature>
<dbReference type="PROSITE" id="PS51886">
    <property type="entry name" value="TLDC"/>
    <property type="match status" value="1"/>
</dbReference>
<protein>
    <submittedName>
        <fullName evidence="3">11054_t:CDS:1</fullName>
    </submittedName>
</protein>
<dbReference type="CDD" id="cd18186">
    <property type="entry name" value="BTB_POZ_ZBTB_KLHL-like"/>
    <property type="match status" value="1"/>
</dbReference>
<dbReference type="InterPro" id="IPR000210">
    <property type="entry name" value="BTB/POZ_dom"/>
</dbReference>
<sequence>MIISLKSKLSDDIKSLYEEPYGADVTIQVGEGSASKIFRAHRLILCARSPYFSRELSCDKDAQDASEEKSSFAMIIEQIQPLIFEILLQYMYTGIIDMKDDLNICLETIDAAYCLELTYLADKIQNSLTKNENLIQEHIVKASRTASKRDDLKILDDFCKKFAENSPEVIFAAKDFQDIDNETLVKLLERDIDLSEDIIWERVLQWGASKRADLRLDSVRDWSAADIDYMKEVLKDCIPLIRFFYIEENEYLEKVLPFLHLLPNQLWMDIVAFKQTGGQYKPISTVLPPRKRNIASSHRGPDVKEERTCDQNYTTLPSEAISTKNNEKIVPFDGLVSSILTLNQKQWLVQNIASRFDRQYWHSVETTKIKATLLFKGSAHEYKPSKFHKYCDNQGPTLSILSIKGEGNEIIGGYNPSNWTKNGGHARAPESFIFALRDDGNIISCCDDVNYATYNNASYGPSFGKTDLIINQKFSTKNSSAEQSSYSKPIRESKTFAVREIEVFKISI</sequence>
<dbReference type="EMBL" id="CAJVPI010002900">
    <property type="protein sequence ID" value="CAG8651150.1"/>
    <property type="molecule type" value="Genomic_DNA"/>
</dbReference>
<evidence type="ECO:0000259" key="2">
    <source>
        <dbReference type="PROSITE" id="PS51886"/>
    </source>
</evidence>
<reference evidence="3" key="1">
    <citation type="submission" date="2021-06" db="EMBL/GenBank/DDBJ databases">
        <authorList>
            <person name="Kallberg Y."/>
            <person name="Tangrot J."/>
            <person name="Rosling A."/>
        </authorList>
    </citation>
    <scope>NUCLEOTIDE SEQUENCE</scope>
    <source>
        <strain evidence="3">BR232B</strain>
    </source>
</reference>
<dbReference type="InterPro" id="IPR011333">
    <property type="entry name" value="SKP1/BTB/POZ_sf"/>
</dbReference>
<gene>
    <name evidence="3" type="ORF">PBRASI_LOCUS10275</name>
</gene>
<keyword evidence="4" id="KW-1185">Reference proteome</keyword>
<accession>A0A9N9DSX2</accession>
<dbReference type="SMART" id="SM00225">
    <property type="entry name" value="BTB"/>
    <property type="match status" value="1"/>
</dbReference>
<dbReference type="InterPro" id="IPR006571">
    <property type="entry name" value="TLDc_dom"/>
</dbReference>
<dbReference type="SUPFAM" id="SSF54695">
    <property type="entry name" value="POZ domain"/>
    <property type="match status" value="1"/>
</dbReference>
<name>A0A9N9DSX2_9GLOM</name>